<keyword evidence="3" id="KW-0808">Transferase</keyword>
<evidence type="ECO:0000256" key="2">
    <source>
        <dbReference type="ARBA" id="ARBA00022527"/>
    </source>
</evidence>
<dbReference type="FunFam" id="1.10.510.10:FF:000084">
    <property type="entry name" value="Wall-associated receptor kinase 2"/>
    <property type="match status" value="1"/>
</dbReference>
<keyword evidence="6" id="KW-0547">Nucleotide-binding</keyword>
<dbReference type="SMART" id="SM00220">
    <property type="entry name" value="S_TKc"/>
    <property type="match status" value="1"/>
</dbReference>
<evidence type="ECO:0000256" key="12">
    <source>
        <dbReference type="ARBA" id="ARBA00023180"/>
    </source>
</evidence>
<evidence type="ECO:0000256" key="5">
    <source>
        <dbReference type="ARBA" id="ARBA00022729"/>
    </source>
</evidence>
<keyword evidence="17" id="KW-1185">Reference proteome</keyword>
<dbReference type="Pfam" id="PF13947">
    <property type="entry name" value="GUB_WAK_bind"/>
    <property type="match status" value="2"/>
</dbReference>
<dbReference type="InterPro" id="IPR000742">
    <property type="entry name" value="EGF"/>
</dbReference>
<evidence type="ECO:0000259" key="15">
    <source>
        <dbReference type="PROSITE" id="PS50011"/>
    </source>
</evidence>
<dbReference type="Gene3D" id="3.30.200.20">
    <property type="entry name" value="Phosphorylase Kinase, domain 1"/>
    <property type="match status" value="1"/>
</dbReference>
<feature type="transmembrane region" description="Helical" evidence="13">
    <location>
        <begin position="469"/>
        <end position="490"/>
    </location>
</feature>
<dbReference type="Gene3D" id="1.10.510.10">
    <property type="entry name" value="Transferase(Phosphotransferase) domain 1"/>
    <property type="match status" value="1"/>
</dbReference>
<dbReference type="Proteomes" id="UP000734854">
    <property type="component" value="Unassembled WGS sequence"/>
</dbReference>
<dbReference type="EMBL" id="JACMSC010000022">
    <property type="protein sequence ID" value="KAG6467892.1"/>
    <property type="molecule type" value="Genomic_DNA"/>
</dbReference>
<keyword evidence="9 13" id="KW-1133">Transmembrane helix</keyword>
<dbReference type="InterPro" id="IPR008271">
    <property type="entry name" value="Ser/Thr_kinase_AS"/>
</dbReference>
<keyword evidence="11" id="KW-1015">Disulfide bond</keyword>
<feature type="signal peptide" evidence="14">
    <location>
        <begin position="1"/>
        <end position="22"/>
    </location>
</feature>
<comment type="subcellular location">
    <subcellularLocation>
        <location evidence="1">Membrane</location>
        <topology evidence="1">Single-pass type I membrane protein</topology>
    </subcellularLocation>
</comment>
<dbReference type="CDD" id="cd14066">
    <property type="entry name" value="STKc_IRAK"/>
    <property type="match status" value="1"/>
</dbReference>
<proteinExistence type="predicted"/>
<evidence type="ECO:0000256" key="13">
    <source>
        <dbReference type="SAM" id="Phobius"/>
    </source>
</evidence>
<keyword evidence="10 13" id="KW-0472">Membrane</keyword>
<dbReference type="InterPro" id="IPR025287">
    <property type="entry name" value="WAK_GUB"/>
</dbReference>
<name>A0A8J5ETB2_ZINOF</name>
<dbReference type="SUPFAM" id="SSF56112">
    <property type="entry name" value="Protein kinase-like (PK-like)"/>
    <property type="match status" value="1"/>
</dbReference>
<dbReference type="GO" id="GO:0005524">
    <property type="term" value="F:ATP binding"/>
    <property type="evidence" value="ECO:0007669"/>
    <property type="project" value="UniProtKB-KW"/>
</dbReference>
<keyword evidence="4 13" id="KW-0812">Transmembrane</keyword>
<feature type="chain" id="PRO_5035190264" description="Protein kinase domain-containing protein" evidence="14">
    <location>
        <begin position="23"/>
        <end position="875"/>
    </location>
</feature>
<evidence type="ECO:0000313" key="16">
    <source>
        <dbReference type="EMBL" id="KAG6467892.1"/>
    </source>
</evidence>
<dbReference type="InterPro" id="IPR011009">
    <property type="entry name" value="Kinase-like_dom_sf"/>
</dbReference>
<evidence type="ECO:0000313" key="17">
    <source>
        <dbReference type="Proteomes" id="UP000734854"/>
    </source>
</evidence>
<reference evidence="16 17" key="1">
    <citation type="submission" date="2020-08" db="EMBL/GenBank/DDBJ databases">
        <title>Plant Genome Project.</title>
        <authorList>
            <person name="Zhang R.-G."/>
        </authorList>
    </citation>
    <scope>NUCLEOTIDE SEQUENCE [LARGE SCALE GENOMIC DNA]</scope>
    <source>
        <tissue evidence="16">Rhizome</tissue>
    </source>
</reference>
<protein>
    <recommendedName>
        <fullName evidence="15">Protein kinase domain-containing protein</fullName>
    </recommendedName>
</protein>
<dbReference type="PANTHER" id="PTHR27005">
    <property type="entry name" value="WALL-ASSOCIATED RECEPTOR KINASE-LIKE 21"/>
    <property type="match status" value="1"/>
</dbReference>
<evidence type="ECO:0000256" key="11">
    <source>
        <dbReference type="ARBA" id="ARBA00023157"/>
    </source>
</evidence>
<evidence type="ECO:0000256" key="6">
    <source>
        <dbReference type="ARBA" id="ARBA00022741"/>
    </source>
</evidence>
<evidence type="ECO:0000256" key="3">
    <source>
        <dbReference type="ARBA" id="ARBA00022679"/>
    </source>
</evidence>
<organism evidence="16 17">
    <name type="scientific">Zingiber officinale</name>
    <name type="common">Ginger</name>
    <name type="synonym">Amomum zingiber</name>
    <dbReference type="NCBI Taxonomy" id="94328"/>
    <lineage>
        <taxon>Eukaryota</taxon>
        <taxon>Viridiplantae</taxon>
        <taxon>Streptophyta</taxon>
        <taxon>Embryophyta</taxon>
        <taxon>Tracheophyta</taxon>
        <taxon>Spermatophyta</taxon>
        <taxon>Magnoliopsida</taxon>
        <taxon>Liliopsida</taxon>
        <taxon>Zingiberales</taxon>
        <taxon>Zingiberaceae</taxon>
        <taxon>Zingiber</taxon>
    </lineage>
</organism>
<gene>
    <name evidence="16" type="ORF">ZIOFF_072456</name>
</gene>
<accession>A0A8J5ETB2</accession>
<keyword evidence="8" id="KW-0067">ATP-binding</keyword>
<evidence type="ECO:0000256" key="1">
    <source>
        <dbReference type="ARBA" id="ARBA00004479"/>
    </source>
</evidence>
<evidence type="ECO:0000256" key="14">
    <source>
        <dbReference type="SAM" id="SignalP"/>
    </source>
</evidence>
<comment type="caution">
    <text evidence="16">The sequence shown here is derived from an EMBL/GenBank/DDBJ whole genome shotgun (WGS) entry which is preliminary data.</text>
</comment>
<sequence>MEFIGKLLLHIILLISLEGATSWLMEHENFTLPSNCSKTCGDIQIEYPFGIGTDCSYAVGFNLTCSQDQDHPRLLLGDGNIQVRSFDMKKGLVIIESPYATLDVDAQSNHTALINLKDSPLSFGLHSTDDFGSSFGYNILHVAGCSVTAIIVDLDTNSAIDACTTICSSTINTSTTQQIYMSRNEYCSIDLYSVRFSNLSLAIQLNRLDEKMDHMLINSTSSIIATIFDDDLIDYVDFQRFIDDTNRTGMMASLAWYFNDYSTCKEAMERTNTYACRSDKSECYDVVLYEETSGYNCRCSSDYVGNPYLHDGCKLDKNFTFTPAKDCQPKCGNVTISFPFGLQQGCYRDEDFALTCNETSSPPTLLFGDSVVSNISLKEGQLEYIYLSYSDNRNSHFTSSKAQKDQTIMDWVIDNQSCKDAAKDNATFACIYENSSCLDVKNEGYRCICKHGYDGINPYLPFPDGCQGVILGASIGTSLLLLCITLAIVGKKWKQRNQQKIKKRNFLRNHGLLLQQLISTSDHVEERTNIFSLEEIEKATNNFDETRVLGRGGHGTVYKEILSDQRVVAIKKSKIVKTSEIDQFINEIAILSQMNHRNVVKLLGCCLETEVPLLIYEFISNGTLSDHLHVSQDESKLSWDDRLRIASESAGALAYLHSAASMSVFHRDVKSSNILLDDTFKAKVSDFGASRFIPLDQTYIVTAIHGTFGYIDPEYYQTSQLTEKSDVYSFGIILLELLTGKKPIFSTKDGLQQNLAMNFLQAARENMLLDLIEDRVLQEGTKQEFLEISSLIEICLNLKGAKRPTMKEVEYKLQSMRKVRMKKKGVCILEGNEDVECLLSMTSHSSSQLVDEISQGNTRNYSFEKELMWSQNCAR</sequence>
<dbReference type="GO" id="GO:0005886">
    <property type="term" value="C:plasma membrane"/>
    <property type="evidence" value="ECO:0007669"/>
    <property type="project" value="TreeGrafter"/>
</dbReference>
<dbReference type="PROSITE" id="PS50011">
    <property type="entry name" value="PROTEIN_KINASE_DOM"/>
    <property type="match status" value="1"/>
</dbReference>
<evidence type="ECO:0000256" key="4">
    <source>
        <dbReference type="ARBA" id="ARBA00022692"/>
    </source>
</evidence>
<dbReference type="PANTHER" id="PTHR27005:SF283">
    <property type="entry name" value="OS02G0633066 PROTEIN"/>
    <property type="match status" value="1"/>
</dbReference>
<evidence type="ECO:0000256" key="9">
    <source>
        <dbReference type="ARBA" id="ARBA00022989"/>
    </source>
</evidence>
<dbReference type="GO" id="GO:0007166">
    <property type="term" value="P:cell surface receptor signaling pathway"/>
    <property type="evidence" value="ECO:0007669"/>
    <property type="project" value="InterPro"/>
</dbReference>
<dbReference type="GO" id="GO:0030247">
    <property type="term" value="F:polysaccharide binding"/>
    <property type="evidence" value="ECO:0007669"/>
    <property type="project" value="InterPro"/>
</dbReference>
<dbReference type="PROSITE" id="PS00108">
    <property type="entry name" value="PROTEIN_KINASE_ST"/>
    <property type="match status" value="1"/>
</dbReference>
<feature type="domain" description="Protein kinase" evidence="15">
    <location>
        <begin position="543"/>
        <end position="819"/>
    </location>
</feature>
<keyword evidence="7" id="KW-0418">Kinase</keyword>
<dbReference type="GO" id="GO:0004674">
    <property type="term" value="F:protein serine/threonine kinase activity"/>
    <property type="evidence" value="ECO:0007669"/>
    <property type="project" value="UniProtKB-KW"/>
</dbReference>
<dbReference type="InterPro" id="IPR000719">
    <property type="entry name" value="Prot_kinase_dom"/>
</dbReference>
<dbReference type="InterPro" id="IPR045274">
    <property type="entry name" value="WAK-like"/>
</dbReference>
<dbReference type="AlphaFoldDB" id="A0A8J5ETB2"/>
<evidence type="ECO:0000256" key="8">
    <source>
        <dbReference type="ARBA" id="ARBA00022840"/>
    </source>
</evidence>
<evidence type="ECO:0000256" key="10">
    <source>
        <dbReference type="ARBA" id="ARBA00023136"/>
    </source>
</evidence>
<evidence type="ECO:0000256" key="7">
    <source>
        <dbReference type="ARBA" id="ARBA00022777"/>
    </source>
</evidence>
<dbReference type="Pfam" id="PF00069">
    <property type="entry name" value="Pkinase"/>
    <property type="match status" value="1"/>
</dbReference>
<dbReference type="FunFam" id="3.30.200.20:FF:000043">
    <property type="entry name" value="Wall-associated receptor kinase 2"/>
    <property type="match status" value="1"/>
</dbReference>
<dbReference type="Pfam" id="PF00008">
    <property type="entry name" value="EGF"/>
    <property type="match status" value="1"/>
</dbReference>
<keyword evidence="12" id="KW-0325">Glycoprotein</keyword>
<keyword evidence="2" id="KW-0723">Serine/threonine-protein kinase</keyword>
<keyword evidence="5 14" id="KW-0732">Signal</keyword>